<proteinExistence type="predicted"/>
<protein>
    <submittedName>
        <fullName evidence="2">Uncharacterized protein</fullName>
    </submittedName>
</protein>
<reference evidence="3" key="1">
    <citation type="journal article" date="2019" name="Int. J. Syst. Evol. Microbiol.">
        <title>The Global Catalogue of Microorganisms (GCM) 10K type strain sequencing project: providing services to taxonomists for standard genome sequencing and annotation.</title>
        <authorList>
            <consortium name="The Broad Institute Genomics Platform"/>
            <consortium name="The Broad Institute Genome Sequencing Center for Infectious Disease"/>
            <person name="Wu L."/>
            <person name="Ma J."/>
        </authorList>
    </citation>
    <scope>NUCLEOTIDE SEQUENCE [LARGE SCALE GENOMIC DNA]</scope>
    <source>
        <strain evidence="3">JCM 16908</strain>
    </source>
</reference>
<evidence type="ECO:0000256" key="1">
    <source>
        <dbReference type="SAM" id="Phobius"/>
    </source>
</evidence>
<organism evidence="2 3">
    <name type="scientific">Sphaerisporangium flaviroseum</name>
    <dbReference type="NCBI Taxonomy" id="509199"/>
    <lineage>
        <taxon>Bacteria</taxon>
        <taxon>Bacillati</taxon>
        <taxon>Actinomycetota</taxon>
        <taxon>Actinomycetes</taxon>
        <taxon>Streptosporangiales</taxon>
        <taxon>Streptosporangiaceae</taxon>
        <taxon>Sphaerisporangium</taxon>
    </lineage>
</organism>
<dbReference type="Proteomes" id="UP001500888">
    <property type="component" value="Unassembled WGS sequence"/>
</dbReference>
<gene>
    <name evidence="2" type="ORF">GCM10022226_12600</name>
</gene>
<feature type="transmembrane region" description="Helical" evidence="1">
    <location>
        <begin position="96"/>
        <end position="115"/>
    </location>
</feature>
<keyword evidence="1" id="KW-1133">Transmembrane helix</keyword>
<feature type="transmembrane region" description="Helical" evidence="1">
    <location>
        <begin position="152"/>
        <end position="169"/>
    </location>
</feature>
<feature type="transmembrane region" description="Helical" evidence="1">
    <location>
        <begin position="122"/>
        <end position="146"/>
    </location>
</feature>
<keyword evidence="1" id="KW-0472">Membrane</keyword>
<name>A0ABP7HH76_9ACTN</name>
<keyword evidence="3" id="KW-1185">Reference proteome</keyword>
<accession>A0ABP7HH76</accession>
<feature type="transmembrane region" description="Helical" evidence="1">
    <location>
        <begin position="18"/>
        <end position="40"/>
    </location>
</feature>
<keyword evidence="1" id="KW-0812">Transmembrane</keyword>
<evidence type="ECO:0000313" key="3">
    <source>
        <dbReference type="Proteomes" id="UP001500888"/>
    </source>
</evidence>
<evidence type="ECO:0000313" key="2">
    <source>
        <dbReference type="EMBL" id="GAA3794725.1"/>
    </source>
</evidence>
<sequence>MGGTVFVFVNTRSPLNPAIVVVLRVLAAIILACMVAMWFLTVRRLRTGGGSPEQTPGPRGRSPFSRGYWLVVIAEVVLLFGGLALLRTWGLPEQANIAWVAFVVGVHFIALGPVWKENSIMVLGAIITVLGVIGFVMAATTALAWVPFVSGVLSGVTLLVGCSVFAWQMSTQVTMSPRP</sequence>
<comment type="caution">
    <text evidence="2">The sequence shown here is derived from an EMBL/GenBank/DDBJ whole genome shotgun (WGS) entry which is preliminary data.</text>
</comment>
<dbReference type="EMBL" id="BAAAZR010000001">
    <property type="protein sequence ID" value="GAA3794725.1"/>
    <property type="molecule type" value="Genomic_DNA"/>
</dbReference>
<feature type="transmembrane region" description="Helical" evidence="1">
    <location>
        <begin position="68"/>
        <end position="90"/>
    </location>
</feature>